<dbReference type="EMBL" id="LMTZ01000088">
    <property type="protein sequence ID" value="KST67416.1"/>
    <property type="molecule type" value="Genomic_DNA"/>
</dbReference>
<feature type="repeat" description="WD" evidence="3">
    <location>
        <begin position="705"/>
        <end position="746"/>
    </location>
</feature>
<name>A0A0V7ZSC7_9CYAN</name>
<sequence>MTESPSKYNHQKYKPQEYEYQKYEYQVGGSLCAEASSYVTRQADTDFYEALKAGEFCYVLNSRQMGKSSLRVQTMQKLQADGFICAFIDLTGIGKEDVTAEKWYAGIVKSLVSSCQLGKKINWRIWWKERRDLLSPVQRLNLFIDEVLLVEIPQKIIIFVDEIDRVLSQSFSLDDFFALIRFFYNKRVDNSEYKRLTFALLGVATPSDLIADKTQTPFNIGQAIELYGFQRNEAQPLTQGLRGKVDNNQAVIKEILVWTGGQPFLTQKLCQLVIKSDYQKNITAFQLVEEIVKSSIIENWEAQDEPEHLKTIRDRILRSEQKAGRLLVIYQDILHKGKVLADGSIEQTDLRLSGLVVQEQGKLRVYNQIYQQVFNKKWVEKQLAKLRPYSQNFNIWVASHYQDESRLLRGQALQDALSWAKNQNLSSLDYHFLSASQDLEKQSIELDLAIKEEESQILAQANDTLSQAQQKAKKIVAVGGVILFISIASALAIWLQISKAKQDLALAKLSVMSSEAKVTHESSPFKALIEAVKAGENLRTLEQRFTIPQKVRSEVISVLEKAVYNVREIKSFQGHNSAILAVNFSPDGKIIASASFDRTIKLWRVSDGKLLRTLTGHQERLWSLRFSPDGKTLASSSFDSTLKLWNVADGKLKKTITGHKNTAVRSVDFSPDGKVLASCDSLGWIKLWDPKDGTLLKSIPAHRTTNGRRWWVTSIKFNRNGKIIASTSSDKTVKLWNVENGNLLKTFKGHKNNVRSVDFSPDNFRLASAGEDGTVKLWDVENGEELQTLRSHRNPVWTVQFTPDGKRLVTASSDSTIKLWNLQSRINSNTRPQTFKGHHGRVWSVDISPDGKKIVSGGWDRSIKLWSLETQHPKTYHVSQKLLRSVSLSPDGNTFATAGNDTMVKLWDLKKETLIKSLKAHKKGIGSIRFNLDGKLLATASSDRTVKVWNVKNGSLKFNFIDPKYSFGSVRFGPNNQLLAAGGGSGKQIKIWNLANGRLVRIIKDDPENPCTIGSINFSPDSKQLVSGCRTEKAQLWDVNTGNSLFALKGHSGGVTTVDFSPDGKLLVSGGNDSNIKLWNRHNGSLIKTIAAHNSDVRRVKFSPNGKILASASSDNIIKIWKIPDGILINTLESHHNTIISLSFSSNNKTLASASYDNTVKLWKLDLDLDDLMKLGCDWLQDYLANNPQQKDLREICIQYK</sequence>
<dbReference type="RefSeq" id="WP_058183688.1">
    <property type="nucleotide sequence ID" value="NZ_LMTZ01000088.1"/>
</dbReference>
<evidence type="ECO:0000256" key="5">
    <source>
        <dbReference type="SAM" id="Phobius"/>
    </source>
</evidence>
<comment type="caution">
    <text evidence="6">The sequence shown here is derived from an EMBL/GenBank/DDBJ whole genome shotgun (WGS) entry which is preliminary data.</text>
</comment>
<evidence type="ECO:0000256" key="1">
    <source>
        <dbReference type="ARBA" id="ARBA00022574"/>
    </source>
</evidence>
<dbReference type="CDD" id="cd00200">
    <property type="entry name" value="WD40"/>
    <property type="match status" value="2"/>
</dbReference>
<evidence type="ECO:0000256" key="4">
    <source>
        <dbReference type="SAM" id="Coils"/>
    </source>
</evidence>
<feature type="transmembrane region" description="Helical" evidence="5">
    <location>
        <begin position="475"/>
        <end position="495"/>
    </location>
</feature>
<feature type="repeat" description="WD" evidence="3">
    <location>
        <begin position="657"/>
        <end position="698"/>
    </location>
</feature>
<dbReference type="InterPro" id="IPR050349">
    <property type="entry name" value="WD_LIS1/nudF_dynein_reg"/>
</dbReference>
<evidence type="ECO:0000313" key="7">
    <source>
        <dbReference type="Proteomes" id="UP000053372"/>
    </source>
</evidence>
<feature type="repeat" description="WD" evidence="3">
    <location>
        <begin position="572"/>
        <end position="613"/>
    </location>
</feature>
<keyword evidence="5" id="KW-0812">Transmembrane</keyword>
<dbReference type="InterPro" id="IPR036322">
    <property type="entry name" value="WD40_repeat_dom_sf"/>
</dbReference>
<dbReference type="Gene3D" id="2.130.10.10">
    <property type="entry name" value="YVTN repeat-like/Quinoprotein amine dehydrogenase"/>
    <property type="match status" value="5"/>
</dbReference>
<dbReference type="InterPro" id="IPR020472">
    <property type="entry name" value="WD40_PAC1"/>
</dbReference>
<dbReference type="Proteomes" id="UP000053372">
    <property type="component" value="Unassembled WGS sequence"/>
</dbReference>
<feature type="repeat" description="WD" evidence="3">
    <location>
        <begin position="1013"/>
        <end position="1047"/>
    </location>
</feature>
<gene>
    <name evidence="6" type="ORF">BC008_29935</name>
</gene>
<dbReference type="InterPro" id="IPR015943">
    <property type="entry name" value="WD40/YVTN_repeat-like_dom_sf"/>
</dbReference>
<keyword evidence="5" id="KW-1133">Transmembrane helix</keyword>
<dbReference type="SUPFAM" id="SSF52540">
    <property type="entry name" value="P-loop containing nucleoside triphosphate hydrolases"/>
    <property type="match status" value="1"/>
</dbReference>
<evidence type="ECO:0000256" key="2">
    <source>
        <dbReference type="ARBA" id="ARBA00022737"/>
    </source>
</evidence>
<evidence type="ECO:0000313" key="6">
    <source>
        <dbReference type="EMBL" id="KST67416.1"/>
    </source>
</evidence>
<dbReference type="PANTHER" id="PTHR44129">
    <property type="entry name" value="WD REPEAT-CONTAINING PROTEIN POP1"/>
    <property type="match status" value="1"/>
</dbReference>
<keyword evidence="1 3" id="KW-0853">WD repeat</keyword>
<dbReference type="Gene3D" id="3.40.50.300">
    <property type="entry name" value="P-loop containing nucleotide triphosphate hydrolases"/>
    <property type="match status" value="1"/>
</dbReference>
<dbReference type="PROSITE" id="PS50082">
    <property type="entry name" value="WD_REPEATS_2"/>
    <property type="match status" value="13"/>
</dbReference>
<dbReference type="SUPFAM" id="SSF50978">
    <property type="entry name" value="WD40 repeat-like"/>
    <property type="match status" value="2"/>
</dbReference>
<dbReference type="Pfam" id="PF00400">
    <property type="entry name" value="WD40"/>
    <property type="match status" value="9"/>
</dbReference>
<dbReference type="Pfam" id="PF25173">
    <property type="entry name" value="Beta-prop_WDR3_1st"/>
    <property type="match status" value="1"/>
</dbReference>
<dbReference type="Pfam" id="PF14516">
    <property type="entry name" value="AAA_35"/>
    <property type="match status" value="1"/>
</dbReference>
<protein>
    <submittedName>
        <fullName evidence="6">Uncharacterized protein</fullName>
    </submittedName>
</protein>
<dbReference type="SMART" id="SM00320">
    <property type="entry name" value="WD40"/>
    <property type="match status" value="14"/>
</dbReference>
<dbReference type="PROSITE" id="PS00678">
    <property type="entry name" value="WD_REPEATS_1"/>
    <property type="match status" value="5"/>
</dbReference>
<keyword evidence="2" id="KW-0677">Repeat</keyword>
<feature type="repeat" description="WD" evidence="3">
    <location>
        <begin position="614"/>
        <end position="655"/>
    </location>
</feature>
<keyword evidence="5" id="KW-0472">Membrane</keyword>
<dbReference type="PRINTS" id="PR00320">
    <property type="entry name" value="GPROTEINBRPT"/>
</dbReference>
<dbReference type="InterPro" id="IPR001680">
    <property type="entry name" value="WD40_rpt"/>
</dbReference>
<dbReference type="AlphaFoldDB" id="A0A0V7ZSC7"/>
<feature type="repeat" description="WD" evidence="3">
    <location>
        <begin position="747"/>
        <end position="788"/>
    </location>
</feature>
<keyword evidence="7" id="KW-1185">Reference proteome</keyword>
<dbReference type="InterPro" id="IPR019775">
    <property type="entry name" value="WD40_repeat_CS"/>
</dbReference>
<dbReference type="InterPro" id="IPR027417">
    <property type="entry name" value="P-loop_NTPase"/>
</dbReference>
<evidence type="ECO:0000256" key="3">
    <source>
        <dbReference type="PROSITE-ProRule" id="PRU00221"/>
    </source>
</evidence>
<feature type="repeat" description="WD" evidence="3">
    <location>
        <begin position="918"/>
        <end position="959"/>
    </location>
</feature>
<feature type="coiled-coil region" evidence="4">
    <location>
        <begin position="436"/>
        <end position="478"/>
    </location>
</feature>
<reference evidence="6 7" key="1">
    <citation type="journal article" date="2015" name="Genome Announc.">
        <title>Draft Genome of the Euendolithic (true boring) Cyanobacterium Mastigocoleus testarum strain BC008.</title>
        <authorList>
            <person name="Guida B.S."/>
            <person name="Garcia-Pichel F."/>
        </authorList>
    </citation>
    <scope>NUCLEOTIDE SEQUENCE [LARGE SCALE GENOMIC DNA]</scope>
    <source>
        <strain evidence="6 7">BC008</strain>
    </source>
</reference>
<feature type="repeat" description="WD" evidence="3">
    <location>
        <begin position="1048"/>
        <end position="1089"/>
    </location>
</feature>
<organism evidence="6 7">
    <name type="scientific">Mastigocoleus testarum BC008</name>
    <dbReference type="NCBI Taxonomy" id="371196"/>
    <lineage>
        <taxon>Bacteria</taxon>
        <taxon>Bacillati</taxon>
        <taxon>Cyanobacteriota</taxon>
        <taxon>Cyanophyceae</taxon>
        <taxon>Nostocales</taxon>
        <taxon>Hapalosiphonaceae</taxon>
        <taxon>Mastigocoleus</taxon>
    </lineage>
</organism>
<feature type="repeat" description="WD" evidence="3">
    <location>
        <begin position="876"/>
        <end position="917"/>
    </location>
</feature>
<feature type="repeat" description="WD" evidence="3">
    <location>
        <begin position="1090"/>
        <end position="1131"/>
    </location>
</feature>
<dbReference type="PROSITE" id="PS50294">
    <property type="entry name" value="WD_REPEATS_REGION"/>
    <property type="match status" value="11"/>
</dbReference>
<feature type="repeat" description="WD" evidence="3">
    <location>
        <begin position="1132"/>
        <end position="1166"/>
    </location>
</feature>
<feature type="repeat" description="WD" evidence="3">
    <location>
        <begin position="789"/>
        <end position="830"/>
    </location>
</feature>
<feature type="repeat" description="WD" evidence="3">
    <location>
        <begin position="835"/>
        <end position="876"/>
    </location>
</feature>
<dbReference type="OrthoDB" id="580957at2"/>
<proteinExistence type="predicted"/>
<accession>A0A0V7ZSC7</accession>
<keyword evidence="4" id="KW-0175">Coiled coil</keyword>